<keyword evidence="1" id="KW-0732">Signal</keyword>
<dbReference type="EMBL" id="AZBU02000004">
    <property type="protein sequence ID" value="TKR80199.1"/>
    <property type="molecule type" value="Genomic_DNA"/>
</dbReference>
<reference evidence="2 3" key="2">
    <citation type="journal article" date="2019" name="G3 (Bethesda)">
        <title>Hybrid Assembly of the Genome of the Entomopathogenic Nematode Steinernema carpocapsae Identifies the X-Chromosome.</title>
        <authorList>
            <person name="Serra L."/>
            <person name="Macchietto M."/>
            <person name="Macias-Munoz A."/>
            <person name="McGill C.J."/>
            <person name="Rodriguez I.M."/>
            <person name="Rodriguez B."/>
            <person name="Murad R."/>
            <person name="Mortazavi A."/>
        </authorList>
    </citation>
    <scope>NUCLEOTIDE SEQUENCE [LARGE SCALE GENOMIC DNA]</scope>
    <source>
        <strain evidence="2 3">ALL</strain>
    </source>
</reference>
<evidence type="ECO:0000313" key="3">
    <source>
        <dbReference type="Proteomes" id="UP000298663"/>
    </source>
</evidence>
<dbReference type="Proteomes" id="UP000298663">
    <property type="component" value="Unassembled WGS sequence"/>
</dbReference>
<protein>
    <recommendedName>
        <fullName evidence="4">Secreted protein</fullName>
    </recommendedName>
</protein>
<feature type="chain" id="PRO_5020315053" description="Secreted protein" evidence="1">
    <location>
        <begin position="24"/>
        <end position="69"/>
    </location>
</feature>
<reference evidence="2 3" key="1">
    <citation type="journal article" date="2015" name="Genome Biol.">
        <title>Comparative genomics of Steinernema reveals deeply conserved gene regulatory networks.</title>
        <authorList>
            <person name="Dillman A.R."/>
            <person name="Macchietto M."/>
            <person name="Porter C.F."/>
            <person name="Rogers A."/>
            <person name="Williams B."/>
            <person name="Antoshechkin I."/>
            <person name="Lee M.M."/>
            <person name="Goodwin Z."/>
            <person name="Lu X."/>
            <person name="Lewis E.E."/>
            <person name="Goodrich-Blair H."/>
            <person name="Stock S.P."/>
            <person name="Adams B.J."/>
            <person name="Sternberg P.W."/>
            <person name="Mortazavi A."/>
        </authorList>
    </citation>
    <scope>NUCLEOTIDE SEQUENCE [LARGE SCALE GENOMIC DNA]</scope>
    <source>
        <strain evidence="2 3">ALL</strain>
    </source>
</reference>
<proteinExistence type="predicted"/>
<feature type="signal peptide" evidence="1">
    <location>
        <begin position="1"/>
        <end position="23"/>
    </location>
</feature>
<name>A0A4U5NBJ3_STECR</name>
<organism evidence="2 3">
    <name type="scientific">Steinernema carpocapsae</name>
    <name type="common">Entomopathogenic nematode</name>
    <dbReference type="NCBI Taxonomy" id="34508"/>
    <lineage>
        <taxon>Eukaryota</taxon>
        <taxon>Metazoa</taxon>
        <taxon>Ecdysozoa</taxon>
        <taxon>Nematoda</taxon>
        <taxon>Chromadorea</taxon>
        <taxon>Rhabditida</taxon>
        <taxon>Tylenchina</taxon>
        <taxon>Panagrolaimomorpha</taxon>
        <taxon>Strongyloidoidea</taxon>
        <taxon>Steinernematidae</taxon>
        <taxon>Steinernema</taxon>
    </lineage>
</organism>
<accession>A0A4U5NBJ3</accession>
<evidence type="ECO:0000313" key="2">
    <source>
        <dbReference type="EMBL" id="TKR80199.1"/>
    </source>
</evidence>
<evidence type="ECO:0000256" key="1">
    <source>
        <dbReference type="SAM" id="SignalP"/>
    </source>
</evidence>
<comment type="caution">
    <text evidence="2">The sequence shown here is derived from an EMBL/GenBank/DDBJ whole genome shotgun (WGS) entry which is preliminary data.</text>
</comment>
<gene>
    <name evidence="2" type="ORF">L596_014311</name>
</gene>
<keyword evidence="3" id="KW-1185">Reference proteome</keyword>
<dbReference type="AlphaFoldDB" id="A0A4U5NBJ3"/>
<sequence length="69" mass="7806">MLKVLNRLFVFFSTLFSSPFVHNFELQFPPPCSALCCSSHRPPPPLSQVSLFAFSRGNLARDKFLSCNI</sequence>
<evidence type="ECO:0008006" key="4">
    <source>
        <dbReference type="Google" id="ProtNLM"/>
    </source>
</evidence>